<dbReference type="InterPro" id="IPR000048">
    <property type="entry name" value="IQ_motif_EF-hand-BS"/>
</dbReference>
<organism evidence="3 4">
    <name type="scientific">Mizuhopecten yessoensis</name>
    <name type="common">Japanese scallop</name>
    <name type="synonym">Patinopecten yessoensis</name>
    <dbReference type="NCBI Taxonomy" id="6573"/>
    <lineage>
        <taxon>Eukaryota</taxon>
        <taxon>Metazoa</taxon>
        <taxon>Spiralia</taxon>
        <taxon>Lophotrochozoa</taxon>
        <taxon>Mollusca</taxon>
        <taxon>Bivalvia</taxon>
        <taxon>Autobranchia</taxon>
        <taxon>Pteriomorphia</taxon>
        <taxon>Pectinida</taxon>
        <taxon>Pectinoidea</taxon>
        <taxon>Pectinidae</taxon>
        <taxon>Mizuhopecten</taxon>
    </lineage>
</organism>
<dbReference type="PRINTS" id="PR00453">
    <property type="entry name" value="VWFADOMAIN"/>
</dbReference>
<evidence type="ECO:0000259" key="2">
    <source>
        <dbReference type="PROSITE" id="PS50234"/>
    </source>
</evidence>
<reference evidence="3 4" key="1">
    <citation type="journal article" date="2017" name="Nat. Ecol. Evol.">
        <title>Scallop genome provides insights into evolution of bilaterian karyotype and development.</title>
        <authorList>
            <person name="Wang S."/>
            <person name="Zhang J."/>
            <person name="Jiao W."/>
            <person name="Li J."/>
            <person name="Xun X."/>
            <person name="Sun Y."/>
            <person name="Guo X."/>
            <person name="Huan P."/>
            <person name="Dong B."/>
            <person name="Zhang L."/>
            <person name="Hu X."/>
            <person name="Sun X."/>
            <person name="Wang J."/>
            <person name="Zhao C."/>
            <person name="Wang Y."/>
            <person name="Wang D."/>
            <person name="Huang X."/>
            <person name="Wang R."/>
            <person name="Lv J."/>
            <person name="Li Y."/>
            <person name="Zhang Z."/>
            <person name="Liu B."/>
            <person name="Lu W."/>
            <person name="Hui Y."/>
            <person name="Liang J."/>
            <person name="Zhou Z."/>
            <person name="Hou R."/>
            <person name="Li X."/>
            <person name="Liu Y."/>
            <person name="Li H."/>
            <person name="Ning X."/>
            <person name="Lin Y."/>
            <person name="Zhao L."/>
            <person name="Xing Q."/>
            <person name="Dou J."/>
            <person name="Li Y."/>
            <person name="Mao J."/>
            <person name="Guo H."/>
            <person name="Dou H."/>
            <person name="Li T."/>
            <person name="Mu C."/>
            <person name="Jiang W."/>
            <person name="Fu Q."/>
            <person name="Fu X."/>
            <person name="Miao Y."/>
            <person name="Liu J."/>
            <person name="Yu Q."/>
            <person name="Li R."/>
            <person name="Liao H."/>
            <person name="Li X."/>
            <person name="Kong Y."/>
            <person name="Jiang Z."/>
            <person name="Chourrout D."/>
            <person name="Li R."/>
            <person name="Bao Z."/>
        </authorList>
    </citation>
    <scope>NUCLEOTIDE SEQUENCE [LARGE SCALE GENOMIC DNA]</scope>
    <source>
        <strain evidence="3 4">PY_sf001</strain>
    </source>
</reference>
<evidence type="ECO:0000256" key="1">
    <source>
        <dbReference type="SAM" id="MobiDB-lite"/>
    </source>
</evidence>
<protein>
    <submittedName>
        <fullName evidence="3">Collagen alpha-4(VI) chain</fullName>
    </submittedName>
</protein>
<gene>
    <name evidence="3" type="ORF">KP79_PYT03700</name>
</gene>
<dbReference type="AlphaFoldDB" id="A0A210PSR0"/>
<dbReference type="STRING" id="6573.A0A210PSR0"/>
<dbReference type="PANTHER" id="PTHR24020:SF20">
    <property type="entry name" value="PH DOMAIN-CONTAINING PROTEIN"/>
    <property type="match status" value="1"/>
</dbReference>
<dbReference type="InterPro" id="IPR002035">
    <property type="entry name" value="VWF_A"/>
</dbReference>
<comment type="caution">
    <text evidence="3">The sequence shown here is derived from an EMBL/GenBank/DDBJ whole genome shotgun (WGS) entry which is preliminary data.</text>
</comment>
<dbReference type="SUPFAM" id="SSF53300">
    <property type="entry name" value="vWA-like"/>
    <property type="match status" value="1"/>
</dbReference>
<feature type="compositionally biased region" description="Polar residues" evidence="1">
    <location>
        <begin position="274"/>
        <end position="283"/>
    </location>
</feature>
<feature type="region of interest" description="Disordered" evidence="1">
    <location>
        <begin position="243"/>
        <end position="293"/>
    </location>
</feature>
<dbReference type="PROSITE" id="PS50096">
    <property type="entry name" value="IQ"/>
    <property type="match status" value="1"/>
</dbReference>
<feature type="domain" description="VWFA" evidence="2">
    <location>
        <begin position="438"/>
        <end position="607"/>
    </location>
</feature>
<feature type="region of interest" description="Disordered" evidence="1">
    <location>
        <begin position="144"/>
        <end position="163"/>
    </location>
</feature>
<dbReference type="SMART" id="SM00327">
    <property type="entry name" value="VWA"/>
    <property type="match status" value="1"/>
</dbReference>
<sequence>MDSIQRHILQNHCLYQKSWVEEPKANTYANTPQKSRKTPRTSKSQIHGSNASLDILRKYDARIPTSRASMESFYNGPDLDDDTLKSRNNKRLNHLIRSEAPDSSSNALISSSVNFDRKSTRPQSLPTFFQDSEKDVLSSYQQLESRRQQRVNRRKPWTESSLAGSHTKDYDSAFFYDAYLPEDIEKNDLKKKSRKFVTNSKYGNVYELRNNKQKPKLRTPPLGTWLWEDDFNIWLYNKMTSSAPAPSVSQHDPKLSSNAKGSMSWRSDTDRTTTKTYKNYQSTPRRDRNGDKPHADLFAHYHSYRLEKQRRRDACLLIQKVFRGWRVRNRFSQLKRKAVLEHGTPWQKFVTEYKELIIRIQARYGELRGQCGIDLKEMEEFMDQKFKYERAFDDTAYGAKLMKQDLVTFFSECKLSPTNKELSSSFDSVFRGTGTTAEVVFVLDSSSSIGTCGFRFLTTFVKDVVSSFDIGPERVRVGVIPYNDAIYNSFGFTKHPSKRGIVSAIDELEARSGVTRTDLALKKMSHMMLSARPGVQRIGIVITDGRSSNPEHTRLAAQAAHNDNITVFSIGVGEGYDKDELEAIASSNENVFTVVDYNALKTIKEKLARKTCLAAGNDGTLRGKCQPLYKKDVMEMLWTIFPPPAARITRKSRWMHPIVDGQEANAHSILDEEELDATDIKTCLRVVIQAKLERQGFIYLPAKEKYSVEKVTNAEDAIKITEEWMKTEGAQEKLGKKKDNSFTKWLK</sequence>
<keyword evidence="4" id="KW-1185">Reference proteome</keyword>
<accession>A0A210PSR0</accession>
<dbReference type="Pfam" id="PF00612">
    <property type="entry name" value="IQ"/>
    <property type="match status" value="1"/>
</dbReference>
<dbReference type="EMBL" id="NEDP02005524">
    <property type="protein sequence ID" value="OWF39486.1"/>
    <property type="molecule type" value="Genomic_DNA"/>
</dbReference>
<dbReference type="Gene3D" id="3.40.50.410">
    <property type="entry name" value="von Willebrand factor, type A domain"/>
    <property type="match status" value="1"/>
</dbReference>
<feature type="compositionally biased region" description="Polar residues" evidence="1">
    <location>
        <begin position="243"/>
        <end position="266"/>
    </location>
</feature>
<dbReference type="OrthoDB" id="6131560at2759"/>
<dbReference type="InterPro" id="IPR050525">
    <property type="entry name" value="ECM_Assembly_Org"/>
</dbReference>
<dbReference type="Proteomes" id="UP000242188">
    <property type="component" value="Unassembled WGS sequence"/>
</dbReference>
<keyword evidence="3" id="KW-0176">Collagen</keyword>
<dbReference type="PANTHER" id="PTHR24020">
    <property type="entry name" value="COLLAGEN ALPHA"/>
    <property type="match status" value="1"/>
</dbReference>
<evidence type="ECO:0000313" key="4">
    <source>
        <dbReference type="Proteomes" id="UP000242188"/>
    </source>
</evidence>
<feature type="compositionally biased region" description="Polar residues" evidence="1">
    <location>
        <begin position="41"/>
        <end position="50"/>
    </location>
</feature>
<proteinExistence type="predicted"/>
<dbReference type="GO" id="GO:0005581">
    <property type="term" value="C:collagen trimer"/>
    <property type="evidence" value="ECO:0007669"/>
    <property type="project" value="UniProtKB-KW"/>
</dbReference>
<dbReference type="Pfam" id="PF00092">
    <property type="entry name" value="VWA"/>
    <property type="match status" value="1"/>
</dbReference>
<evidence type="ECO:0000313" key="3">
    <source>
        <dbReference type="EMBL" id="OWF39486.1"/>
    </source>
</evidence>
<dbReference type="InterPro" id="IPR036465">
    <property type="entry name" value="vWFA_dom_sf"/>
</dbReference>
<dbReference type="PROSITE" id="PS50234">
    <property type="entry name" value="VWFA"/>
    <property type="match status" value="1"/>
</dbReference>
<name>A0A210PSR0_MIZYE</name>
<feature type="compositionally biased region" description="Basic and acidic residues" evidence="1">
    <location>
        <begin position="284"/>
        <end position="293"/>
    </location>
</feature>
<feature type="region of interest" description="Disordered" evidence="1">
    <location>
        <begin position="25"/>
        <end position="50"/>
    </location>
</feature>
<dbReference type="CDD" id="cd23767">
    <property type="entry name" value="IQCD"/>
    <property type="match status" value="1"/>
</dbReference>